<dbReference type="Proteomes" id="UP000681720">
    <property type="component" value="Unassembled WGS sequence"/>
</dbReference>
<dbReference type="EMBL" id="CAJOBJ010334273">
    <property type="protein sequence ID" value="CAF5186835.1"/>
    <property type="molecule type" value="Genomic_DNA"/>
</dbReference>
<evidence type="ECO:0000313" key="1">
    <source>
        <dbReference type="EMBL" id="CAF5088780.1"/>
    </source>
</evidence>
<gene>
    <name evidence="1" type="ORF">BYL167_LOCUS62862</name>
    <name evidence="2" type="ORF">GIL414_LOCUS71423</name>
</gene>
<dbReference type="EMBL" id="CAJOBH010235465">
    <property type="protein sequence ID" value="CAF5088780.1"/>
    <property type="molecule type" value="Genomic_DNA"/>
</dbReference>
<sequence length="226" mass="25805">MTDFFLGKKFCVTSTEDTSFFVPSSTNPEDGGLLEELCETLILTIVMVLWKGIVGSGDEAWTSRGQIFSALRYLHRDHEFYLPLVYIERRILELCMETCLNDLKINGAYHGYDRLYRRRMSDIRKTTSTYENNCRELIKVVDDFISQTAEINDRITENFINGILPILDTMLIFEENGTGDQTVSTLVSHNEHWTETSLTGLNILLNLLAHPNVLFCGPASVRIHSL</sequence>
<feature type="non-terminal residue" evidence="1">
    <location>
        <position position="1"/>
    </location>
</feature>
<evidence type="ECO:0000313" key="2">
    <source>
        <dbReference type="EMBL" id="CAF5186835.1"/>
    </source>
</evidence>
<protein>
    <submittedName>
        <fullName evidence="1">Uncharacterized protein</fullName>
    </submittedName>
</protein>
<reference evidence="1" key="1">
    <citation type="submission" date="2021-02" db="EMBL/GenBank/DDBJ databases">
        <authorList>
            <person name="Nowell W R."/>
        </authorList>
    </citation>
    <scope>NUCLEOTIDE SEQUENCE</scope>
</reference>
<accession>A0A8S3EYR5</accession>
<proteinExistence type="predicted"/>
<dbReference type="AlphaFoldDB" id="A0A8S3EYR5"/>
<organism evidence="1 3">
    <name type="scientific">Rotaria magnacalcarata</name>
    <dbReference type="NCBI Taxonomy" id="392030"/>
    <lineage>
        <taxon>Eukaryota</taxon>
        <taxon>Metazoa</taxon>
        <taxon>Spiralia</taxon>
        <taxon>Gnathifera</taxon>
        <taxon>Rotifera</taxon>
        <taxon>Eurotatoria</taxon>
        <taxon>Bdelloidea</taxon>
        <taxon>Philodinida</taxon>
        <taxon>Philodinidae</taxon>
        <taxon>Rotaria</taxon>
    </lineage>
</organism>
<evidence type="ECO:0000313" key="3">
    <source>
        <dbReference type="Proteomes" id="UP000681967"/>
    </source>
</evidence>
<name>A0A8S3EYR5_9BILA</name>
<comment type="caution">
    <text evidence="1">The sequence shown here is derived from an EMBL/GenBank/DDBJ whole genome shotgun (WGS) entry which is preliminary data.</text>
</comment>
<dbReference type="Proteomes" id="UP000681967">
    <property type="component" value="Unassembled WGS sequence"/>
</dbReference>